<reference evidence="1" key="1">
    <citation type="submission" date="2022-04" db="EMBL/GenBank/DDBJ databases">
        <title>Genome of the entomopathogenic fungus Entomophthora muscae.</title>
        <authorList>
            <person name="Elya C."/>
            <person name="Lovett B.R."/>
            <person name="Lee E."/>
            <person name="Macias A.M."/>
            <person name="Hajek A.E."/>
            <person name="De Bivort B.L."/>
            <person name="Kasson M.T."/>
            <person name="De Fine Licht H.H."/>
            <person name="Stajich J.E."/>
        </authorList>
    </citation>
    <scope>NUCLEOTIDE SEQUENCE</scope>
    <source>
        <strain evidence="1">Berkeley</strain>
    </source>
</reference>
<sequence length="103" mass="11738">MTDWLPKTGSLTNTKVILPLSVFINQIYSTLYNFPDTFSIQKAQSEDPTTSKIIQDLLSKAIPPSEYLLENNLLLFCKLFLVTNKDLSYKSQLDFTIPFLQAT</sequence>
<name>A0ACC2TAN5_9FUNG</name>
<comment type="caution">
    <text evidence="1">The sequence shown here is derived from an EMBL/GenBank/DDBJ whole genome shotgun (WGS) entry which is preliminary data.</text>
</comment>
<protein>
    <submittedName>
        <fullName evidence="1">Uncharacterized protein</fullName>
    </submittedName>
</protein>
<organism evidence="1 2">
    <name type="scientific">Entomophthora muscae</name>
    <dbReference type="NCBI Taxonomy" id="34485"/>
    <lineage>
        <taxon>Eukaryota</taxon>
        <taxon>Fungi</taxon>
        <taxon>Fungi incertae sedis</taxon>
        <taxon>Zoopagomycota</taxon>
        <taxon>Entomophthoromycotina</taxon>
        <taxon>Entomophthoromycetes</taxon>
        <taxon>Entomophthorales</taxon>
        <taxon>Entomophthoraceae</taxon>
        <taxon>Entomophthora</taxon>
    </lineage>
</organism>
<keyword evidence="2" id="KW-1185">Reference proteome</keyword>
<gene>
    <name evidence="1" type="ORF">DSO57_1038043</name>
</gene>
<dbReference type="Proteomes" id="UP001165960">
    <property type="component" value="Unassembled WGS sequence"/>
</dbReference>
<evidence type="ECO:0000313" key="2">
    <source>
        <dbReference type="Proteomes" id="UP001165960"/>
    </source>
</evidence>
<dbReference type="EMBL" id="QTSX02003286">
    <property type="protein sequence ID" value="KAJ9071327.1"/>
    <property type="molecule type" value="Genomic_DNA"/>
</dbReference>
<proteinExistence type="predicted"/>
<accession>A0ACC2TAN5</accession>
<evidence type="ECO:0000313" key="1">
    <source>
        <dbReference type="EMBL" id="KAJ9071327.1"/>
    </source>
</evidence>